<gene>
    <name evidence="4" type="ORF">A1232T_01032</name>
</gene>
<dbReference type="InterPro" id="IPR019734">
    <property type="entry name" value="TPR_rpt"/>
</dbReference>
<dbReference type="GO" id="GO:0016740">
    <property type="term" value="F:transferase activity"/>
    <property type="evidence" value="ECO:0007669"/>
    <property type="project" value="UniProtKB-KW"/>
</dbReference>
<keyword evidence="2" id="KW-0802">TPR repeat</keyword>
<feature type="domain" description="Glycosyltransferase 2-like" evidence="3">
    <location>
        <begin position="7"/>
        <end position="103"/>
    </location>
</feature>
<keyword evidence="4" id="KW-0808">Transferase</keyword>
<protein>
    <submittedName>
        <fullName evidence="4">Glycosyl transferase family 2</fullName>
    </submittedName>
</protein>
<dbReference type="Proteomes" id="UP000188357">
    <property type="component" value="Unassembled WGS sequence"/>
</dbReference>
<feature type="repeat" description="TPR" evidence="2">
    <location>
        <begin position="239"/>
        <end position="272"/>
    </location>
</feature>
<dbReference type="InterPro" id="IPR001173">
    <property type="entry name" value="Glyco_trans_2-like"/>
</dbReference>
<dbReference type="PROSITE" id="PS50005">
    <property type="entry name" value="TPR"/>
    <property type="match status" value="1"/>
</dbReference>
<evidence type="ECO:0000256" key="1">
    <source>
        <dbReference type="ARBA" id="ARBA00038494"/>
    </source>
</evidence>
<dbReference type="EMBL" id="FUGE01000114">
    <property type="protein sequence ID" value="SJM70652.1"/>
    <property type="molecule type" value="Genomic_DNA"/>
</dbReference>
<dbReference type="SUPFAM" id="SSF48452">
    <property type="entry name" value="TPR-like"/>
    <property type="match status" value="1"/>
</dbReference>
<dbReference type="Gene3D" id="3.90.550.10">
    <property type="entry name" value="Spore Coat Polysaccharide Biosynthesis Protein SpsA, Chain A"/>
    <property type="match status" value="1"/>
</dbReference>
<dbReference type="SUPFAM" id="SSF53448">
    <property type="entry name" value="Nucleotide-diphospho-sugar transferases"/>
    <property type="match status" value="1"/>
</dbReference>
<evidence type="ECO:0000259" key="3">
    <source>
        <dbReference type="Pfam" id="PF00535"/>
    </source>
</evidence>
<comment type="similarity">
    <text evidence="1">Belongs to the glycosyltransferase 2 family. WaaE/KdtX subfamily.</text>
</comment>
<dbReference type="Gene3D" id="1.25.40.10">
    <property type="entry name" value="Tetratricopeptide repeat domain"/>
    <property type="match status" value="1"/>
</dbReference>
<dbReference type="Pfam" id="PF00535">
    <property type="entry name" value="Glycos_transf_2"/>
    <property type="match status" value="1"/>
</dbReference>
<dbReference type="InterPro" id="IPR029044">
    <property type="entry name" value="Nucleotide-diphossugar_trans"/>
</dbReference>
<accession>A0A1R4GS04</accession>
<dbReference type="RefSeq" id="WP_077450828.1">
    <property type="nucleotide sequence ID" value="NZ_FUGE01000114.1"/>
</dbReference>
<keyword evidence="5" id="KW-1185">Reference proteome</keyword>
<sequence length="402" mass="46737">MSLCLNMIVKDESHIIETTLQNICQHFPITYWAICDTGSSDNTIELIEQFFEKQGIDGHIYQEPWQNFSHNRNVTLKQCLGKSDYVLIFDADDQVTGEITLPNLDPKSGPDSYMLQFTSESGAIKYLRKLIIKNDGSYSWRGVLHEFLQCNRSETVAELQGDYAIISGRKGNRSLDENKYQKDAQLLKDAFIAAEDADLLPRYAFYCTQSYRDAAMIDEAIDWYKKRVAIEAGWADERYCSYVELGLLYEKKQDFDQALYCWQQGIIHDPKRAECWYHIARRHSWNRHSDLAYVFGRQAAQLPMPTGNRLFLAKNIYQYWSAYEWCINAYKLGYYEESYQAFKQLITHCPQDLLNRVAHQMPSYKSLLLQDSFAEVSTLSLNLNRLNQIDLLHQLLSDDSVA</sequence>
<name>A0A1R4GS04_9GAMM</name>
<evidence type="ECO:0000256" key="2">
    <source>
        <dbReference type="PROSITE-ProRule" id="PRU00339"/>
    </source>
</evidence>
<evidence type="ECO:0000313" key="5">
    <source>
        <dbReference type="Proteomes" id="UP000188357"/>
    </source>
</evidence>
<dbReference type="STRING" id="1945521.A1232T_01032"/>
<dbReference type="InterPro" id="IPR011990">
    <property type="entry name" value="TPR-like_helical_dom_sf"/>
</dbReference>
<proteinExistence type="inferred from homology"/>
<organism evidence="4 5">
    <name type="scientific">Psychrobacter piechaudii</name>
    <dbReference type="NCBI Taxonomy" id="1945521"/>
    <lineage>
        <taxon>Bacteria</taxon>
        <taxon>Pseudomonadati</taxon>
        <taxon>Pseudomonadota</taxon>
        <taxon>Gammaproteobacteria</taxon>
        <taxon>Moraxellales</taxon>
        <taxon>Moraxellaceae</taxon>
        <taxon>Psychrobacter</taxon>
    </lineage>
</organism>
<evidence type="ECO:0000313" key="4">
    <source>
        <dbReference type="EMBL" id="SJM70652.1"/>
    </source>
</evidence>
<dbReference type="PANTHER" id="PTHR43630">
    <property type="entry name" value="POLY-BETA-1,6-N-ACETYL-D-GLUCOSAMINE SYNTHASE"/>
    <property type="match status" value="1"/>
</dbReference>
<dbReference type="PANTHER" id="PTHR43630:SF2">
    <property type="entry name" value="GLYCOSYLTRANSFERASE"/>
    <property type="match status" value="1"/>
</dbReference>
<dbReference type="OrthoDB" id="9815923at2"/>
<reference evidence="4 5" key="1">
    <citation type="submission" date="2017-02" db="EMBL/GenBank/DDBJ databases">
        <authorList>
            <person name="Peterson S.W."/>
        </authorList>
    </citation>
    <scope>NUCLEOTIDE SEQUENCE [LARGE SCALE GENOMIC DNA]</scope>
    <source>
        <strain evidence="4">Psychrobacter_piechaudii</strain>
    </source>
</reference>
<dbReference type="AlphaFoldDB" id="A0A1R4GS04"/>